<evidence type="ECO:0000313" key="8">
    <source>
        <dbReference type="EMBL" id="GMI16761.1"/>
    </source>
</evidence>
<keyword evidence="9" id="KW-1185">Reference proteome</keyword>
<organism evidence="8 9">
    <name type="scientific">Triparma laevis f. longispina</name>
    <dbReference type="NCBI Taxonomy" id="1714387"/>
    <lineage>
        <taxon>Eukaryota</taxon>
        <taxon>Sar</taxon>
        <taxon>Stramenopiles</taxon>
        <taxon>Ochrophyta</taxon>
        <taxon>Bolidophyceae</taxon>
        <taxon>Parmales</taxon>
        <taxon>Triparmaceae</taxon>
        <taxon>Triparma</taxon>
    </lineage>
</organism>
<name>A0A9W7KZH1_9STRA</name>
<dbReference type="GO" id="GO:0043527">
    <property type="term" value="C:tRNA methyltransferase complex"/>
    <property type="evidence" value="ECO:0007669"/>
    <property type="project" value="TreeGrafter"/>
</dbReference>
<dbReference type="AlphaFoldDB" id="A0A9W7KZH1"/>
<dbReference type="EC" id="2.1.1.33" evidence="2"/>
<dbReference type="EMBL" id="BRXW01000265">
    <property type="protein sequence ID" value="GMI16761.1"/>
    <property type="molecule type" value="Genomic_DNA"/>
</dbReference>
<evidence type="ECO:0000256" key="3">
    <source>
        <dbReference type="ARBA" id="ARBA00022603"/>
    </source>
</evidence>
<dbReference type="PROSITE" id="PS51625">
    <property type="entry name" value="SAM_MT_TRMB"/>
    <property type="match status" value="1"/>
</dbReference>
<accession>A0A9W7KZH1</accession>
<dbReference type="Pfam" id="PF02390">
    <property type="entry name" value="Methyltransf_4"/>
    <property type="match status" value="1"/>
</dbReference>
<dbReference type="PANTHER" id="PTHR23417:SF21">
    <property type="entry name" value="TRNA (GUANINE-N(7)-)-METHYLTRANSFERASE"/>
    <property type="match status" value="1"/>
</dbReference>
<dbReference type="PANTHER" id="PTHR23417">
    <property type="entry name" value="3-DEOXY-D-MANNO-OCTULOSONIC-ACID TRANSFERASE/TRNA GUANINE-N 7 - -METHYLTRANSFERASE"/>
    <property type="match status" value="1"/>
</dbReference>
<gene>
    <name evidence="8" type="ORF">TrLO_g12392</name>
</gene>
<dbReference type="NCBIfam" id="TIGR00091">
    <property type="entry name" value="tRNA (guanosine(46)-N7)-methyltransferase TrmB"/>
    <property type="match status" value="1"/>
</dbReference>
<evidence type="ECO:0000313" key="9">
    <source>
        <dbReference type="Proteomes" id="UP001165122"/>
    </source>
</evidence>
<dbReference type="InterPro" id="IPR003358">
    <property type="entry name" value="tRNA_(Gua-N-7)_MeTrfase_Trmb"/>
</dbReference>
<protein>
    <recommendedName>
        <fullName evidence="2">tRNA (guanine(46)-N(7))-methyltransferase</fullName>
        <ecNumber evidence="2">2.1.1.33</ecNumber>
    </recommendedName>
</protein>
<evidence type="ECO:0000256" key="2">
    <source>
        <dbReference type="ARBA" id="ARBA00011977"/>
    </source>
</evidence>
<sequence length="291" mass="33687">MKTLSLFLTLTFLLSLPMFLSSYILRPSTYLRRGNIQTLTLTMSLHDTRNEETFESYSGNEREEVVDEVVKKKKKSVNTARFRQHVNPLSSRYQISQIHPNFLSPFASPLPYHLDIGCAKGTFVLEMAEKNEAVNYLGLEIRKPVVEYALDRRNRRNLSNCHFLECNVNVDLLKILKGIKKTSSALRTVTILFPDPHFKEKHKKRRVVLPQLVEELAEYLEEEGIVYLASDVKNVLDDMRATFRDNNKFEDMTGNIQEYLEVNLMGVPTERERSVLKDGGGVWRAGFRLRK</sequence>
<keyword evidence="7" id="KW-0732">Signal</keyword>
<comment type="catalytic activity">
    <reaction evidence="1">
        <text>guanosine(46) in tRNA + S-adenosyl-L-methionine = N(7)-methylguanosine(46) in tRNA + S-adenosyl-L-homocysteine</text>
        <dbReference type="Rhea" id="RHEA:42708"/>
        <dbReference type="Rhea" id="RHEA-COMP:10188"/>
        <dbReference type="Rhea" id="RHEA-COMP:10189"/>
        <dbReference type="ChEBI" id="CHEBI:57856"/>
        <dbReference type="ChEBI" id="CHEBI:59789"/>
        <dbReference type="ChEBI" id="CHEBI:74269"/>
        <dbReference type="ChEBI" id="CHEBI:74480"/>
        <dbReference type="EC" id="2.1.1.33"/>
    </reaction>
</comment>
<dbReference type="Gene3D" id="3.40.50.150">
    <property type="entry name" value="Vaccinia Virus protein VP39"/>
    <property type="match status" value="1"/>
</dbReference>
<evidence type="ECO:0000256" key="1">
    <source>
        <dbReference type="ARBA" id="ARBA00000142"/>
    </source>
</evidence>
<evidence type="ECO:0000256" key="4">
    <source>
        <dbReference type="ARBA" id="ARBA00022679"/>
    </source>
</evidence>
<evidence type="ECO:0000256" key="7">
    <source>
        <dbReference type="SAM" id="SignalP"/>
    </source>
</evidence>
<evidence type="ECO:0000256" key="5">
    <source>
        <dbReference type="ARBA" id="ARBA00022691"/>
    </source>
</evidence>
<dbReference type="SUPFAM" id="SSF53335">
    <property type="entry name" value="S-adenosyl-L-methionine-dependent methyltransferases"/>
    <property type="match status" value="1"/>
</dbReference>
<reference evidence="9" key="1">
    <citation type="journal article" date="2023" name="Commun. Biol.">
        <title>Genome analysis of Parmales, the sister group of diatoms, reveals the evolutionary specialization of diatoms from phago-mixotrophs to photoautotrophs.</title>
        <authorList>
            <person name="Ban H."/>
            <person name="Sato S."/>
            <person name="Yoshikawa S."/>
            <person name="Yamada K."/>
            <person name="Nakamura Y."/>
            <person name="Ichinomiya M."/>
            <person name="Sato N."/>
            <person name="Blanc-Mathieu R."/>
            <person name="Endo H."/>
            <person name="Kuwata A."/>
            <person name="Ogata H."/>
        </authorList>
    </citation>
    <scope>NUCLEOTIDE SEQUENCE [LARGE SCALE GENOMIC DNA]</scope>
    <source>
        <strain evidence="9">NIES 3700</strain>
    </source>
</reference>
<dbReference type="GO" id="GO:0008176">
    <property type="term" value="F:tRNA (guanine(46)-N7)-methyltransferase activity"/>
    <property type="evidence" value="ECO:0007669"/>
    <property type="project" value="UniProtKB-EC"/>
</dbReference>
<keyword evidence="5" id="KW-0949">S-adenosyl-L-methionine</keyword>
<dbReference type="CDD" id="cd02440">
    <property type="entry name" value="AdoMet_MTases"/>
    <property type="match status" value="1"/>
</dbReference>
<dbReference type="InterPro" id="IPR029063">
    <property type="entry name" value="SAM-dependent_MTases_sf"/>
</dbReference>
<proteinExistence type="predicted"/>
<keyword evidence="6" id="KW-0819">tRNA processing</keyword>
<keyword evidence="4" id="KW-0808">Transferase</keyword>
<feature type="signal peptide" evidence="7">
    <location>
        <begin position="1"/>
        <end position="22"/>
    </location>
</feature>
<comment type="caution">
    <text evidence="8">The sequence shown here is derived from an EMBL/GenBank/DDBJ whole genome shotgun (WGS) entry which is preliminary data.</text>
</comment>
<evidence type="ECO:0000256" key="6">
    <source>
        <dbReference type="ARBA" id="ARBA00022694"/>
    </source>
</evidence>
<keyword evidence="3" id="KW-0489">Methyltransferase</keyword>
<dbReference type="OrthoDB" id="47276at2759"/>
<dbReference type="Proteomes" id="UP001165122">
    <property type="component" value="Unassembled WGS sequence"/>
</dbReference>
<feature type="chain" id="PRO_5040907278" description="tRNA (guanine(46)-N(7))-methyltransferase" evidence="7">
    <location>
        <begin position="23"/>
        <end position="291"/>
    </location>
</feature>